<dbReference type="InterPro" id="IPR036390">
    <property type="entry name" value="WH_DNA-bd_sf"/>
</dbReference>
<feature type="domain" description="Transcription factor DP C-terminal" evidence="9">
    <location>
        <begin position="287"/>
        <end position="419"/>
    </location>
</feature>
<evidence type="ECO:0000313" key="11">
    <source>
        <dbReference type="EMBL" id="CAB9518093.1"/>
    </source>
</evidence>
<evidence type="ECO:0000256" key="1">
    <source>
        <dbReference type="ARBA" id="ARBA00004123"/>
    </source>
</evidence>
<comment type="subcellular location">
    <subcellularLocation>
        <location evidence="1 7">Nucleus</location>
    </subcellularLocation>
</comment>
<evidence type="ECO:0000256" key="6">
    <source>
        <dbReference type="ARBA" id="ARBA00023242"/>
    </source>
</evidence>
<accession>A0A9N8HK18</accession>
<organism evidence="11 12">
    <name type="scientific">Seminavis robusta</name>
    <dbReference type="NCBI Taxonomy" id="568900"/>
    <lineage>
        <taxon>Eukaryota</taxon>
        <taxon>Sar</taxon>
        <taxon>Stramenopiles</taxon>
        <taxon>Ochrophyta</taxon>
        <taxon>Bacillariophyta</taxon>
        <taxon>Bacillariophyceae</taxon>
        <taxon>Bacillariophycidae</taxon>
        <taxon>Naviculales</taxon>
        <taxon>Naviculaceae</taxon>
        <taxon>Seminavis</taxon>
    </lineage>
</organism>
<keyword evidence="4 7" id="KW-0238">DNA-binding</keyword>
<dbReference type="GO" id="GO:0005634">
    <property type="term" value="C:nucleus"/>
    <property type="evidence" value="ECO:0007669"/>
    <property type="project" value="UniProtKB-SubCell"/>
</dbReference>
<dbReference type="AlphaFoldDB" id="A0A9N8HK18"/>
<dbReference type="GO" id="GO:0000981">
    <property type="term" value="F:DNA-binding transcription factor activity, RNA polymerase II-specific"/>
    <property type="evidence" value="ECO:0007669"/>
    <property type="project" value="TreeGrafter"/>
</dbReference>
<dbReference type="SUPFAM" id="SSF46785">
    <property type="entry name" value="Winged helix' DNA-binding domain"/>
    <property type="match status" value="1"/>
</dbReference>
<feature type="compositionally biased region" description="Basic and acidic residues" evidence="8">
    <location>
        <begin position="59"/>
        <end position="76"/>
    </location>
</feature>
<dbReference type="InterPro" id="IPR038168">
    <property type="entry name" value="TF_DP_C_sf"/>
</dbReference>
<protein>
    <submittedName>
        <fullName evidence="11">Transcription factor Dp-1</fullName>
    </submittedName>
</protein>
<feature type="region of interest" description="Disordered" evidence="8">
    <location>
        <begin position="1"/>
        <end position="197"/>
    </location>
</feature>
<dbReference type="Pfam" id="PF08781">
    <property type="entry name" value="DP"/>
    <property type="match status" value="1"/>
</dbReference>
<feature type="domain" description="E2F/DP family winged-helix DNA-binding" evidence="10">
    <location>
        <begin position="199"/>
        <end position="280"/>
    </location>
</feature>
<dbReference type="GO" id="GO:0005667">
    <property type="term" value="C:transcription regulator complex"/>
    <property type="evidence" value="ECO:0007669"/>
    <property type="project" value="InterPro"/>
</dbReference>
<keyword evidence="3 7" id="KW-0805">Transcription regulation</keyword>
<dbReference type="PANTHER" id="PTHR12548:SF9">
    <property type="entry name" value="TRANSCRIPTION FACTOR DP"/>
    <property type="match status" value="1"/>
</dbReference>
<evidence type="ECO:0000256" key="4">
    <source>
        <dbReference type="ARBA" id="ARBA00023125"/>
    </source>
</evidence>
<dbReference type="InterPro" id="IPR036388">
    <property type="entry name" value="WH-like_DNA-bd_sf"/>
</dbReference>
<evidence type="ECO:0000256" key="2">
    <source>
        <dbReference type="ARBA" id="ARBA00010940"/>
    </source>
</evidence>
<sequence>MQETNNIPEDSGVGATENAAGDEGKRAAENPPPGDEPPKKKPALSSSPMDTGEPIDLSLMDKNDAAKQTPNEKAKDSSTPVATVEPSDPSKSTPPSSQGTPNNETAERTTRSSERATRSATAANTKGATTVETSDNKQPRRSSTAQAKTTSTSTGKSKESAAATTPTGTAGAKSSGKSATTGTNSSASKKTATTEQVPKVLKGLRHFSMMVCKKVEEKGQTTYNEVADELVKQVIESRKKEDPQGKFDEKNIRRRVYDSINVLLAMDIISKDKKDISWKGLPTMAHHDIEVLEREEEARKEQVQAKRRALQELLVQQICFRNLVRHNKQREMETLHAEKVPLPFILVNTNKEAVIHCNMAPDLHSVNFEFDRPFEINDDNSILTRLGMHRTTIPDLKQMVPEDLVTYCQEHGLLEDVLSGDGDDDNPLALTSVGSNRGQYFQSLD</sequence>
<dbReference type="EMBL" id="CAICTM010000903">
    <property type="protein sequence ID" value="CAB9518093.1"/>
    <property type="molecule type" value="Genomic_DNA"/>
</dbReference>
<evidence type="ECO:0000259" key="9">
    <source>
        <dbReference type="SMART" id="SM01138"/>
    </source>
</evidence>
<dbReference type="OrthoDB" id="552115at2759"/>
<dbReference type="CDD" id="cd14458">
    <property type="entry name" value="DP_DD"/>
    <property type="match status" value="1"/>
</dbReference>
<keyword evidence="6 7" id="KW-0539">Nucleus</keyword>
<name>A0A9N8HK18_9STRA</name>
<dbReference type="SMART" id="SM01138">
    <property type="entry name" value="DP"/>
    <property type="match status" value="1"/>
</dbReference>
<dbReference type="Gene3D" id="1.10.10.10">
    <property type="entry name" value="Winged helix-like DNA-binding domain superfamily/Winged helix DNA-binding domain"/>
    <property type="match status" value="1"/>
</dbReference>
<keyword evidence="12" id="KW-1185">Reference proteome</keyword>
<dbReference type="InterPro" id="IPR014889">
    <property type="entry name" value="Transc_factor_DP_C"/>
</dbReference>
<dbReference type="SMART" id="SM01372">
    <property type="entry name" value="E2F_TDP"/>
    <property type="match status" value="1"/>
</dbReference>
<dbReference type="FunFam" id="1.10.10.10:FF:000047">
    <property type="entry name" value="Transcription factor"/>
    <property type="match status" value="1"/>
</dbReference>
<dbReference type="SUPFAM" id="SSF144074">
    <property type="entry name" value="E2F-DP heterodimerization region"/>
    <property type="match status" value="1"/>
</dbReference>
<evidence type="ECO:0000256" key="5">
    <source>
        <dbReference type="ARBA" id="ARBA00023163"/>
    </source>
</evidence>
<dbReference type="GO" id="GO:0000977">
    <property type="term" value="F:RNA polymerase II transcription regulatory region sequence-specific DNA binding"/>
    <property type="evidence" value="ECO:0007669"/>
    <property type="project" value="TreeGrafter"/>
</dbReference>
<dbReference type="InterPro" id="IPR037241">
    <property type="entry name" value="E2F-DP_heterodim"/>
</dbReference>
<dbReference type="InterPro" id="IPR003316">
    <property type="entry name" value="E2F_WHTH_DNA-bd_dom"/>
</dbReference>
<dbReference type="PANTHER" id="PTHR12548">
    <property type="entry name" value="TRANSCRIPTION FACTOR DP"/>
    <property type="match status" value="1"/>
</dbReference>
<dbReference type="Gene3D" id="1.20.140.80">
    <property type="entry name" value="Transcription factor DP"/>
    <property type="match status" value="1"/>
</dbReference>
<dbReference type="GO" id="GO:0051726">
    <property type="term" value="P:regulation of cell cycle"/>
    <property type="evidence" value="ECO:0007669"/>
    <property type="project" value="InterPro"/>
</dbReference>
<evidence type="ECO:0000256" key="3">
    <source>
        <dbReference type="ARBA" id="ARBA00023015"/>
    </source>
</evidence>
<gene>
    <name evidence="11" type="ORF">SEMRO_905_G218570.1</name>
</gene>
<dbReference type="InterPro" id="IPR015648">
    <property type="entry name" value="Transcrpt_fac_DP"/>
</dbReference>
<evidence type="ECO:0000256" key="8">
    <source>
        <dbReference type="SAM" id="MobiDB-lite"/>
    </source>
</evidence>
<feature type="compositionally biased region" description="Low complexity" evidence="8">
    <location>
        <begin position="142"/>
        <end position="194"/>
    </location>
</feature>
<evidence type="ECO:0000259" key="10">
    <source>
        <dbReference type="SMART" id="SM01372"/>
    </source>
</evidence>
<proteinExistence type="inferred from homology"/>
<reference evidence="11" key="1">
    <citation type="submission" date="2020-06" db="EMBL/GenBank/DDBJ databases">
        <authorList>
            <consortium name="Plant Systems Biology data submission"/>
        </authorList>
    </citation>
    <scope>NUCLEOTIDE SEQUENCE</scope>
    <source>
        <strain evidence="11">D6</strain>
    </source>
</reference>
<evidence type="ECO:0000313" key="12">
    <source>
        <dbReference type="Proteomes" id="UP001153069"/>
    </source>
</evidence>
<comment type="caution">
    <text evidence="11">The sequence shown here is derived from an EMBL/GenBank/DDBJ whole genome shotgun (WGS) entry which is preliminary data.</text>
</comment>
<evidence type="ECO:0000256" key="7">
    <source>
        <dbReference type="RuleBase" id="RU003796"/>
    </source>
</evidence>
<feature type="compositionally biased region" description="Polar residues" evidence="8">
    <location>
        <begin position="124"/>
        <end position="133"/>
    </location>
</feature>
<keyword evidence="5 7" id="KW-0804">Transcription</keyword>
<feature type="compositionally biased region" description="Basic and acidic residues" evidence="8">
    <location>
        <begin position="105"/>
        <end position="117"/>
    </location>
</feature>
<feature type="compositionally biased region" description="Low complexity" evidence="8">
    <location>
        <begin position="86"/>
        <end position="97"/>
    </location>
</feature>
<dbReference type="Pfam" id="PF02319">
    <property type="entry name" value="WHD_E2F_TDP"/>
    <property type="match status" value="1"/>
</dbReference>
<dbReference type="Proteomes" id="UP001153069">
    <property type="component" value="Unassembled WGS sequence"/>
</dbReference>
<comment type="similarity">
    <text evidence="2 7">Belongs to the E2F/DP family.</text>
</comment>